<dbReference type="PANTHER" id="PTHR28441:SF2">
    <property type="entry name" value="PROTEIN FAM91A1"/>
    <property type="match status" value="1"/>
</dbReference>
<evidence type="ECO:0000259" key="3">
    <source>
        <dbReference type="Pfam" id="PF14647"/>
    </source>
</evidence>
<evidence type="ECO:0000256" key="2">
    <source>
        <dbReference type="SAM" id="MobiDB-lite"/>
    </source>
</evidence>
<evidence type="ECO:0008006" key="7">
    <source>
        <dbReference type="Google" id="ProtNLM"/>
    </source>
</evidence>
<dbReference type="InterPro" id="IPR039199">
    <property type="entry name" value="FAM91"/>
</dbReference>
<reference evidence="5" key="1">
    <citation type="submission" date="2023-01" db="EMBL/GenBank/DDBJ databases">
        <title>Genome assembly of the deep-sea coral Lophelia pertusa.</title>
        <authorList>
            <person name="Herrera S."/>
            <person name="Cordes E."/>
        </authorList>
    </citation>
    <scope>NUCLEOTIDE SEQUENCE</scope>
    <source>
        <strain evidence="5">USNM1676648</strain>
        <tissue evidence="5">Polyp</tissue>
    </source>
</reference>
<evidence type="ECO:0000313" key="5">
    <source>
        <dbReference type="EMBL" id="KAJ7374983.1"/>
    </source>
</evidence>
<dbReference type="AlphaFoldDB" id="A0A9X0CUS4"/>
<dbReference type="InterPro" id="IPR028091">
    <property type="entry name" value="FAM91_N_dom"/>
</dbReference>
<feature type="domain" description="FAM91 N-terminal" evidence="3">
    <location>
        <begin position="2"/>
        <end position="97"/>
    </location>
</feature>
<dbReference type="InterPro" id="IPR028097">
    <property type="entry name" value="FAM91_C_dom"/>
</dbReference>
<keyword evidence="6" id="KW-1185">Reference proteome</keyword>
<dbReference type="PANTHER" id="PTHR28441">
    <property type="entry name" value="PROTEIN FAM91A1"/>
    <property type="match status" value="1"/>
</dbReference>
<dbReference type="Pfam" id="PF14647">
    <property type="entry name" value="FAM91_N"/>
    <property type="match status" value="1"/>
</dbReference>
<sequence length="352" mass="39070">MDLKVVQGLYTKGLVFIDVPIADDNYIVVPPLENFVMNRVLGDYFEVLMYKIFVSIDEHTNIAELANVLQIDLQLVKNAVSVYIRLGFAHKKVASLDTPSNDTQETNGELPTTAESFTGGTCKRIAFLFDSTLTAFLMMGNLSPGLKSHAVTMFEVGKLTDESLDSFLGELEKVDTVAEGEAQRYFDHAITLRDTILFLRYNRNLGVEPDQVPAKGLDLLRCESLNSLDSAACGRVLQKNYSLLVSMAPLSNEIRPVTSCCPPHFGPAVPEVNSVWFKLFIYDQVKSGPPSLLLVKGTRLRWLPKIFEDYERLMITTWGHDPGIVPVSNVLLALNDALSHSAVLVQVTRAIM</sequence>
<name>A0A9X0CUS4_9CNID</name>
<dbReference type="Proteomes" id="UP001163046">
    <property type="component" value="Unassembled WGS sequence"/>
</dbReference>
<feature type="region of interest" description="Disordered" evidence="2">
    <location>
        <begin position="96"/>
        <end position="115"/>
    </location>
</feature>
<comment type="caution">
    <text evidence="5">The sequence shown here is derived from an EMBL/GenBank/DDBJ whole genome shotgun (WGS) entry which is preliminary data.</text>
</comment>
<evidence type="ECO:0000256" key="1">
    <source>
        <dbReference type="ARBA" id="ARBA00010319"/>
    </source>
</evidence>
<dbReference type="OrthoDB" id="5949424at2759"/>
<evidence type="ECO:0000259" key="4">
    <source>
        <dbReference type="Pfam" id="PF14648"/>
    </source>
</evidence>
<evidence type="ECO:0000313" key="6">
    <source>
        <dbReference type="Proteomes" id="UP001163046"/>
    </source>
</evidence>
<dbReference type="Pfam" id="PF14648">
    <property type="entry name" value="FAM91_C"/>
    <property type="match status" value="1"/>
</dbReference>
<feature type="domain" description="FAM91 C-terminal" evidence="4">
    <location>
        <begin position="123"/>
        <end position="348"/>
    </location>
</feature>
<accession>A0A9X0CUS4</accession>
<protein>
    <recommendedName>
        <fullName evidence="7">Protein FAM91A1</fullName>
    </recommendedName>
</protein>
<dbReference type="EMBL" id="MU826826">
    <property type="protein sequence ID" value="KAJ7374983.1"/>
    <property type="molecule type" value="Genomic_DNA"/>
</dbReference>
<comment type="similarity">
    <text evidence="1">Belongs to the FAM91 family.</text>
</comment>
<proteinExistence type="inferred from homology"/>
<gene>
    <name evidence="5" type="ORF">OS493_001710</name>
</gene>
<feature type="compositionally biased region" description="Polar residues" evidence="2">
    <location>
        <begin position="97"/>
        <end position="115"/>
    </location>
</feature>
<organism evidence="5 6">
    <name type="scientific">Desmophyllum pertusum</name>
    <dbReference type="NCBI Taxonomy" id="174260"/>
    <lineage>
        <taxon>Eukaryota</taxon>
        <taxon>Metazoa</taxon>
        <taxon>Cnidaria</taxon>
        <taxon>Anthozoa</taxon>
        <taxon>Hexacorallia</taxon>
        <taxon>Scleractinia</taxon>
        <taxon>Caryophylliina</taxon>
        <taxon>Caryophylliidae</taxon>
        <taxon>Desmophyllum</taxon>
    </lineage>
</organism>